<dbReference type="Proteomes" id="UP001527090">
    <property type="component" value="Unassembled WGS sequence"/>
</dbReference>
<keyword evidence="2" id="KW-1185">Reference proteome</keyword>
<gene>
    <name evidence="1" type="ORF">M5X04_13320</name>
</gene>
<evidence type="ECO:0000313" key="2">
    <source>
        <dbReference type="Proteomes" id="UP001527090"/>
    </source>
</evidence>
<accession>A0ABT4E992</accession>
<dbReference type="SUPFAM" id="SSF52540">
    <property type="entry name" value="P-loop containing nucleoside triphosphate hydrolases"/>
    <property type="match status" value="1"/>
</dbReference>
<dbReference type="RefSeq" id="WP_268632253.1">
    <property type="nucleotide sequence ID" value="NZ_JAMDLY010000011.1"/>
</dbReference>
<evidence type="ECO:0008006" key="3">
    <source>
        <dbReference type="Google" id="ProtNLM"/>
    </source>
</evidence>
<name>A0ABT4E992_PAEAL</name>
<comment type="caution">
    <text evidence="1">The sequence shown here is derived from an EMBL/GenBank/DDBJ whole genome shotgun (WGS) entry which is preliminary data.</text>
</comment>
<dbReference type="InterPro" id="IPR027417">
    <property type="entry name" value="P-loop_NTPase"/>
</dbReference>
<sequence>MLRRKLIAEIADRIVDSRLDHPIRVGISGITASGKTTLANELAEELQCRQRRVITRISL</sequence>
<evidence type="ECO:0000313" key="1">
    <source>
        <dbReference type="EMBL" id="MCY9530299.1"/>
    </source>
</evidence>
<reference evidence="1 2" key="1">
    <citation type="submission" date="2022-05" db="EMBL/GenBank/DDBJ databases">
        <title>Genome Sequencing of Bee-Associated Microbes.</title>
        <authorList>
            <person name="Dunlap C."/>
        </authorList>
    </citation>
    <scope>NUCLEOTIDE SEQUENCE [LARGE SCALE GENOMIC DNA]</scope>
    <source>
        <strain evidence="1 2">NRRL NRS-750</strain>
    </source>
</reference>
<organism evidence="1 2">
    <name type="scientific">Paenibacillus alvei</name>
    <name type="common">Bacillus alvei</name>
    <dbReference type="NCBI Taxonomy" id="44250"/>
    <lineage>
        <taxon>Bacteria</taxon>
        <taxon>Bacillati</taxon>
        <taxon>Bacillota</taxon>
        <taxon>Bacilli</taxon>
        <taxon>Bacillales</taxon>
        <taxon>Paenibacillaceae</taxon>
        <taxon>Paenibacillus</taxon>
    </lineage>
</organism>
<protein>
    <recommendedName>
        <fullName evidence="3">Uridine kinase</fullName>
    </recommendedName>
</protein>
<proteinExistence type="predicted"/>
<dbReference type="Gene3D" id="3.40.50.300">
    <property type="entry name" value="P-loop containing nucleotide triphosphate hydrolases"/>
    <property type="match status" value="1"/>
</dbReference>
<dbReference type="EMBL" id="JAMDLY010000011">
    <property type="protein sequence ID" value="MCY9530299.1"/>
    <property type="molecule type" value="Genomic_DNA"/>
</dbReference>